<dbReference type="Proteomes" id="UP000829364">
    <property type="component" value="Chromosome 8"/>
</dbReference>
<dbReference type="AlphaFoldDB" id="A0A9Q8QMM3"/>
<keyword evidence="4" id="KW-1185">Reference proteome</keyword>
<feature type="region of interest" description="Disordered" evidence="1">
    <location>
        <begin position="466"/>
        <end position="500"/>
    </location>
</feature>
<dbReference type="InterPro" id="IPR024983">
    <property type="entry name" value="CHAT_dom"/>
</dbReference>
<feature type="region of interest" description="Disordered" evidence="1">
    <location>
        <begin position="703"/>
        <end position="726"/>
    </location>
</feature>
<dbReference type="OrthoDB" id="5301473at2759"/>
<name>A0A9Q8QMM3_9HYPO</name>
<evidence type="ECO:0000256" key="1">
    <source>
        <dbReference type="SAM" id="MobiDB-lite"/>
    </source>
</evidence>
<proteinExistence type="predicted"/>
<organism evidence="3 4">
    <name type="scientific">Purpureocillium takamizusanense</name>
    <dbReference type="NCBI Taxonomy" id="2060973"/>
    <lineage>
        <taxon>Eukaryota</taxon>
        <taxon>Fungi</taxon>
        <taxon>Dikarya</taxon>
        <taxon>Ascomycota</taxon>
        <taxon>Pezizomycotina</taxon>
        <taxon>Sordariomycetes</taxon>
        <taxon>Hypocreomycetidae</taxon>
        <taxon>Hypocreales</taxon>
        <taxon>Ophiocordycipitaceae</taxon>
        <taxon>Purpureocillium</taxon>
    </lineage>
</organism>
<evidence type="ECO:0000313" key="4">
    <source>
        <dbReference type="Proteomes" id="UP000829364"/>
    </source>
</evidence>
<sequence length="726" mass="82612">MEMDVVYIRSYPARPNDVDALPTDATDPRRRWSVSIRVNDHDPIAAVITDPFQEVQYRTVLETYLKSSEGTTWNNHDLTQNDTSGNGTLGRNRTGGGVRFSSIRVGGSGRPSDSRNGGNGGRPTAIDDGASRAEWLIRKYGENLLAQIELAAGIFSVGVGVTEAQIFVVEHHDVDPTSRTLGGIHCLAWELLEDVHAAHLPNLRLRVTRITDFPARRFMWPPLPPAAPLAFVQADQSAQFKVLLVVARDFKRAGGDRDPEPDLAQWPLMRLQKKLRSRLLLEVVRPGSREELERHLQLRASQNVEFNLVHFDLHGRIMRDENGTLVPWLLFAQQHDGGHYFMPETTLAKAEEIAELLSRYRIENVVLNACLSAYNRTGPATNLAYIFLRHGIQNVSAMWYYVHWQTVATYLDTFYEQLLAKCIDFHVAAQRGREAIRQRPTVRAEREYHDFFVCVNYARNVHRTESMMREVSPSPSARSHESGASNASGRSPRTGGGWRASTPRIGDSLYLGDEPVMRLQLHLLELEFKLTTFRIVYASNLRHSASDMDATMERMINMWLLTNFVDEVHYYKAKDFAKRKMVKGVIPPRDRRTRATTGGYLQLLFQRPVQALRQTMHVVRELDSVLDPGWQDDVGENHRLEQRRYAASDGLGRLARRVRDEGDSFLLLLGSGNTQWWKQFLNHVEGEWWAHVPWGFTPHTRYGAGHHQLGPAEDSSSETETARRET</sequence>
<dbReference type="RefSeq" id="XP_047845959.1">
    <property type="nucleotide sequence ID" value="XM_047989954.1"/>
</dbReference>
<protein>
    <recommendedName>
        <fullName evidence="2">CHAT domain-containing protein</fullName>
    </recommendedName>
</protein>
<dbReference type="KEGG" id="ptkz:JDV02_008366"/>
<evidence type="ECO:0000313" key="3">
    <source>
        <dbReference type="EMBL" id="UNI22478.1"/>
    </source>
</evidence>
<feature type="region of interest" description="Disordered" evidence="1">
    <location>
        <begin position="75"/>
        <end position="126"/>
    </location>
</feature>
<accession>A0A9Q8QMM3</accession>
<dbReference type="EMBL" id="CP086361">
    <property type="protein sequence ID" value="UNI22478.1"/>
    <property type="molecule type" value="Genomic_DNA"/>
</dbReference>
<gene>
    <name evidence="3" type="ORF">JDV02_008366</name>
</gene>
<dbReference type="GeneID" id="72070314"/>
<feature type="compositionally biased region" description="Polar residues" evidence="1">
    <location>
        <begin position="75"/>
        <end position="84"/>
    </location>
</feature>
<dbReference type="Pfam" id="PF12770">
    <property type="entry name" value="CHAT"/>
    <property type="match status" value="1"/>
</dbReference>
<feature type="domain" description="CHAT" evidence="2">
    <location>
        <begin position="280"/>
        <end position="422"/>
    </location>
</feature>
<feature type="compositionally biased region" description="Polar residues" evidence="1">
    <location>
        <begin position="473"/>
        <end position="491"/>
    </location>
</feature>
<reference evidence="3" key="1">
    <citation type="submission" date="2021-11" db="EMBL/GenBank/DDBJ databases">
        <title>Purpureocillium_takamizusanense_genome.</title>
        <authorList>
            <person name="Nguyen N.-H."/>
        </authorList>
    </citation>
    <scope>NUCLEOTIDE SEQUENCE</scope>
    <source>
        <strain evidence="3">PT3</strain>
    </source>
</reference>
<evidence type="ECO:0000259" key="2">
    <source>
        <dbReference type="Pfam" id="PF12770"/>
    </source>
</evidence>